<dbReference type="GO" id="GO:0006313">
    <property type="term" value="P:DNA transposition"/>
    <property type="evidence" value="ECO:0007669"/>
    <property type="project" value="InterPro"/>
</dbReference>
<gene>
    <name evidence="3" type="ORF">BECKDK2373C_GA0170839_12041</name>
</gene>
<organism evidence="3">
    <name type="scientific">Candidatus Kentrum sp. DK</name>
    <dbReference type="NCBI Taxonomy" id="2126562"/>
    <lineage>
        <taxon>Bacteria</taxon>
        <taxon>Pseudomonadati</taxon>
        <taxon>Pseudomonadota</taxon>
        <taxon>Gammaproteobacteria</taxon>
        <taxon>Candidatus Kentrum</taxon>
    </lineage>
</organism>
<name>A0A450TMU8_9GAMM</name>
<reference evidence="3" key="1">
    <citation type="submission" date="2019-02" db="EMBL/GenBank/DDBJ databases">
        <authorList>
            <person name="Gruber-Vodicka R. H."/>
            <person name="Seah K. B. B."/>
        </authorList>
    </citation>
    <scope>NUCLEOTIDE SEQUENCE</scope>
    <source>
        <strain evidence="3">BECK_DK161</strain>
    </source>
</reference>
<dbReference type="InterPro" id="IPR025161">
    <property type="entry name" value="IS402-like_dom"/>
</dbReference>
<dbReference type="PANTHER" id="PTHR30007:SF1">
    <property type="entry name" value="BLR1914 PROTEIN"/>
    <property type="match status" value="1"/>
</dbReference>
<sequence length="254" mass="29296">MCNTRLSDEHWVRIFIFLKMQRGIYIGGESACRKFVEAVLWILRSGAQWRLLPDDRGNWNSVYKRFVRWGDKGIWANMLDYFSSDPDMERIMIDGTITRDHACAAGAPQANPDKPEDQALGRSRGGFTTKIHVMTDALGNSLNFILTGGQVADITQAYTLVEGVKAIYALLEKAYDCDKLIAQLESQGIIPVIPPKANRKHPRKYGKIIYKERALIECFIGKLKQFRRVFSRFEKWAENYMYFIRFAASLIWLR</sequence>
<feature type="domain" description="Insertion element IS402-like" evidence="2">
    <location>
        <begin position="6"/>
        <end position="78"/>
    </location>
</feature>
<dbReference type="GO" id="GO:0003677">
    <property type="term" value="F:DNA binding"/>
    <property type="evidence" value="ECO:0007669"/>
    <property type="project" value="InterPro"/>
</dbReference>
<dbReference type="Pfam" id="PF13340">
    <property type="entry name" value="DUF4096"/>
    <property type="match status" value="1"/>
</dbReference>
<accession>A0A450TMU8</accession>
<dbReference type="InterPro" id="IPR002559">
    <property type="entry name" value="Transposase_11"/>
</dbReference>
<dbReference type="EMBL" id="CAADEY010000204">
    <property type="protein sequence ID" value="VFJ69045.1"/>
    <property type="molecule type" value="Genomic_DNA"/>
</dbReference>
<feature type="domain" description="Transposase IS4-like" evidence="1">
    <location>
        <begin position="91"/>
        <end position="247"/>
    </location>
</feature>
<evidence type="ECO:0000259" key="1">
    <source>
        <dbReference type="Pfam" id="PF01609"/>
    </source>
</evidence>
<dbReference type="PANTHER" id="PTHR30007">
    <property type="entry name" value="PHP DOMAIN PROTEIN"/>
    <property type="match status" value="1"/>
</dbReference>
<dbReference type="AlphaFoldDB" id="A0A450TMU8"/>
<dbReference type="NCBIfam" id="NF033580">
    <property type="entry name" value="transpos_IS5_3"/>
    <property type="match status" value="1"/>
</dbReference>
<evidence type="ECO:0000259" key="2">
    <source>
        <dbReference type="Pfam" id="PF13340"/>
    </source>
</evidence>
<protein>
    <submittedName>
        <fullName evidence="3">Transposase</fullName>
    </submittedName>
</protein>
<dbReference type="Pfam" id="PF01609">
    <property type="entry name" value="DDE_Tnp_1"/>
    <property type="match status" value="1"/>
</dbReference>
<dbReference type="GO" id="GO:0004803">
    <property type="term" value="F:transposase activity"/>
    <property type="evidence" value="ECO:0007669"/>
    <property type="project" value="InterPro"/>
</dbReference>
<proteinExistence type="predicted"/>
<evidence type="ECO:0000313" key="3">
    <source>
        <dbReference type="EMBL" id="VFJ69045.1"/>
    </source>
</evidence>